<dbReference type="Pfam" id="PF06745">
    <property type="entry name" value="ATPase"/>
    <property type="match status" value="2"/>
</dbReference>
<keyword evidence="5" id="KW-0418">Kinase</keyword>
<dbReference type="EMBL" id="JAXOJX010000007">
    <property type="protein sequence ID" value="MDZ5456219.1"/>
    <property type="molecule type" value="Genomic_DNA"/>
</dbReference>
<sequence>MNDQENTQRASTGVPGLDDVLHGGLIEHRLYLIDGNPGAGKTTLALQFLREGVRRGERCVYITLSETREELVAGAASHGIDLDGVEIEELVGRGGELDGDDEVTMYHPSEVELTETTRQVLRAVQRVNPSRMVFDSLSELRLLAQSSLRYRRQILALKQFFAARRCTVLLLDDRTSEGPDLQLQSIAHGVIALDQRTPPYGQAQRQLRVVKFRGSDFRSGHHDMAIRRGGLQVFARLAAADHGSVFNRDTVPSGVEALDALLGGGIDRGTTTLLIGPPGSGKSTVSLQYAQAASTRGAHAAVFTFDESRAILLSRCAGLGMPLVEGRGAGQVHVRQIDPAEIAPGEFAALVREAVEAFEARVIVIDSLNGYLNAMPDGRFLTAQLHELLSYLNNHGVATFLVAAQSGLLGPNMHAPVDASYLADTVIVMRMFEHEGRVKKAISVLKKRSGSHEETIRQIWFDGAGVHLGAPLARLRGVLAGVPVEDGLRTGGPADVVA</sequence>
<evidence type="ECO:0000256" key="6">
    <source>
        <dbReference type="ARBA" id="ARBA00022801"/>
    </source>
</evidence>
<evidence type="ECO:0000256" key="1">
    <source>
        <dbReference type="ARBA" id="ARBA00012513"/>
    </source>
</evidence>
<organism evidence="8 9">
    <name type="scientific">Azohydromonas lata</name>
    <dbReference type="NCBI Taxonomy" id="45677"/>
    <lineage>
        <taxon>Bacteria</taxon>
        <taxon>Pseudomonadati</taxon>
        <taxon>Pseudomonadota</taxon>
        <taxon>Betaproteobacteria</taxon>
        <taxon>Burkholderiales</taxon>
        <taxon>Sphaerotilaceae</taxon>
        <taxon>Azohydromonas</taxon>
    </lineage>
</organism>
<dbReference type="CDD" id="cd19488">
    <property type="entry name" value="KaiC-like_N"/>
    <property type="match status" value="1"/>
</dbReference>
<dbReference type="PANTHER" id="PTHR42926">
    <property type="match status" value="1"/>
</dbReference>
<keyword evidence="9" id="KW-1185">Reference proteome</keyword>
<dbReference type="EC" id="2.7.11.1" evidence="1"/>
<feature type="domain" description="KaiC" evidence="7">
    <location>
        <begin position="8"/>
        <end position="247"/>
    </location>
</feature>
<gene>
    <name evidence="8" type="ORF">SM757_06500</name>
</gene>
<evidence type="ECO:0000256" key="5">
    <source>
        <dbReference type="ARBA" id="ARBA00022777"/>
    </source>
</evidence>
<evidence type="ECO:0000256" key="2">
    <source>
        <dbReference type="ARBA" id="ARBA00022553"/>
    </source>
</evidence>
<dbReference type="SMART" id="SM00382">
    <property type="entry name" value="AAA"/>
    <property type="match status" value="2"/>
</dbReference>
<protein>
    <recommendedName>
        <fullName evidence="1">non-specific serine/threonine protein kinase</fullName>
        <ecNumber evidence="1">2.7.11.1</ecNumber>
    </recommendedName>
</protein>
<dbReference type="RefSeq" id="WP_322464834.1">
    <property type="nucleotide sequence ID" value="NZ_JAXOJX010000007.1"/>
</dbReference>
<dbReference type="InterPro" id="IPR027417">
    <property type="entry name" value="P-loop_NTPase"/>
</dbReference>
<reference evidence="8 9" key="1">
    <citation type="submission" date="2023-11" db="EMBL/GenBank/DDBJ databases">
        <title>Draft genome of Azohydromonas lata strain H1 (DSM1123), a polyhydroxyalkanoate producer.</title>
        <authorList>
            <person name="Traversa D."/>
            <person name="D'Addabbo P."/>
            <person name="Pazzani C."/>
            <person name="Manzari C."/>
            <person name="Chiara M."/>
            <person name="Scrascia M."/>
        </authorList>
    </citation>
    <scope>NUCLEOTIDE SEQUENCE [LARGE SCALE GENOMIC DNA]</scope>
    <source>
        <strain evidence="8 9">H1</strain>
    </source>
</reference>
<dbReference type="SUPFAM" id="SSF52540">
    <property type="entry name" value="P-loop containing nucleoside triphosphate hydrolases"/>
    <property type="match status" value="2"/>
</dbReference>
<dbReference type="InterPro" id="IPR030665">
    <property type="entry name" value="KaiC"/>
</dbReference>
<evidence type="ECO:0000256" key="4">
    <source>
        <dbReference type="ARBA" id="ARBA00022737"/>
    </source>
</evidence>
<dbReference type="InterPro" id="IPR010624">
    <property type="entry name" value="KaiC_dom"/>
</dbReference>
<dbReference type="PANTHER" id="PTHR42926:SF1">
    <property type="entry name" value="CIRCADIAN CLOCK OSCILLATOR PROTEIN KAIC 1"/>
    <property type="match status" value="1"/>
</dbReference>
<keyword evidence="2" id="KW-0597">Phosphoprotein</keyword>
<keyword evidence="6" id="KW-0378">Hydrolase</keyword>
<proteinExistence type="predicted"/>
<dbReference type="InterPro" id="IPR003593">
    <property type="entry name" value="AAA+_ATPase"/>
</dbReference>
<dbReference type="PROSITE" id="PS51146">
    <property type="entry name" value="KAIC"/>
    <property type="match status" value="2"/>
</dbReference>
<dbReference type="Gene3D" id="3.40.50.300">
    <property type="entry name" value="P-loop containing nucleotide triphosphate hydrolases"/>
    <property type="match status" value="2"/>
</dbReference>
<evidence type="ECO:0000313" key="8">
    <source>
        <dbReference type="EMBL" id="MDZ5456219.1"/>
    </source>
</evidence>
<keyword evidence="3" id="KW-0808">Transferase</keyword>
<evidence type="ECO:0000259" key="7">
    <source>
        <dbReference type="PROSITE" id="PS51146"/>
    </source>
</evidence>
<dbReference type="Proteomes" id="UP001293718">
    <property type="component" value="Unassembled WGS sequence"/>
</dbReference>
<dbReference type="InterPro" id="IPR014774">
    <property type="entry name" value="KaiC-like_dom"/>
</dbReference>
<comment type="caution">
    <text evidence="8">The sequence shown here is derived from an EMBL/GenBank/DDBJ whole genome shotgun (WGS) entry which is preliminary data.</text>
</comment>
<dbReference type="PIRSF" id="PIRSF039117">
    <property type="entry name" value="KaiC"/>
    <property type="match status" value="1"/>
</dbReference>
<evidence type="ECO:0000256" key="3">
    <source>
        <dbReference type="ARBA" id="ARBA00022679"/>
    </source>
</evidence>
<dbReference type="InterPro" id="IPR051347">
    <property type="entry name" value="Circadian_clock_KaiC-rel"/>
</dbReference>
<feature type="domain" description="KaiC" evidence="7">
    <location>
        <begin position="249"/>
        <end position="482"/>
    </location>
</feature>
<keyword evidence="4" id="KW-0677">Repeat</keyword>
<name>A0ABU5IBI2_9BURK</name>
<evidence type="ECO:0000313" key="9">
    <source>
        <dbReference type="Proteomes" id="UP001293718"/>
    </source>
</evidence>
<accession>A0ABU5IBI2</accession>